<dbReference type="InterPro" id="IPR008207">
    <property type="entry name" value="Sig_transdc_His_kin_Hpt_dom"/>
</dbReference>
<dbReference type="InterPro" id="IPR003661">
    <property type="entry name" value="HisK_dim/P_dom"/>
</dbReference>
<dbReference type="SMART" id="SM00388">
    <property type="entry name" value="HisKA"/>
    <property type="match status" value="1"/>
</dbReference>
<keyword evidence="11" id="KW-0067">ATP-binding</keyword>
<dbReference type="CDD" id="cd00082">
    <property type="entry name" value="HisKA"/>
    <property type="match status" value="1"/>
</dbReference>
<dbReference type="SUPFAM" id="SSF47384">
    <property type="entry name" value="Homodimeric domain of signal transducing histidine kinase"/>
    <property type="match status" value="1"/>
</dbReference>
<dbReference type="Gene3D" id="3.30.450.20">
    <property type="entry name" value="PAS domain"/>
    <property type="match status" value="1"/>
</dbReference>
<keyword evidence="13" id="KW-0902">Two-component regulatory system</keyword>
<dbReference type="PROSITE" id="PS50110">
    <property type="entry name" value="RESPONSE_REGULATORY"/>
    <property type="match status" value="1"/>
</dbReference>
<evidence type="ECO:0000256" key="14">
    <source>
        <dbReference type="ARBA" id="ARBA00023136"/>
    </source>
</evidence>
<evidence type="ECO:0000256" key="6">
    <source>
        <dbReference type="ARBA" id="ARBA00022553"/>
    </source>
</evidence>
<comment type="catalytic activity">
    <reaction evidence="1">
        <text>ATP + protein L-histidine = ADP + protein N-phospho-L-histidine.</text>
        <dbReference type="EC" id="2.7.13.3"/>
    </reaction>
</comment>
<keyword evidence="12 18" id="KW-1133">Transmembrane helix</keyword>
<evidence type="ECO:0000256" key="13">
    <source>
        <dbReference type="ARBA" id="ARBA00023012"/>
    </source>
</evidence>
<keyword evidence="7 24" id="KW-0808">Transferase</keyword>
<dbReference type="InterPro" id="IPR011006">
    <property type="entry name" value="CheY-like_superfamily"/>
</dbReference>
<name>A0A2Z2NIU3_9GAMM</name>
<evidence type="ECO:0000259" key="22">
    <source>
        <dbReference type="PROSITE" id="PS50113"/>
    </source>
</evidence>
<dbReference type="PROSITE" id="PS50109">
    <property type="entry name" value="HIS_KIN"/>
    <property type="match status" value="1"/>
</dbReference>
<dbReference type="InterPro" id="IPR003594">
    <property type="entry name" value="HATPase_dom"/>
</dbReference>
<proteinExistence type="predicted"/>
<dbReference type="CDD" id="cd16922">
    <property type="entry name" value="HATPase_EvgS-ArcB-TorS-like"/>
    <property type="match status" value="1"/>
</dbReference>
<feature type="transmembrane region" description="Helical" evidence="18">
    <location>
        <begin position="181"/>
        <end position="199"/>
    </location>
</feature>
<dbReference type="InterPro" id="IPR036890">
    <property type="entry name" value="HATPase_C_sf"/>
</dbReference>
<dbReference type="InterPro" id="IPR004358">
    <property type="entry name" value="Sig_transdc_His_kin-like_C"/>
</dbReference>
<keyword evidence="14 18" id="KW-0472">Membrane</keyword>
<feature type="modified residue" description="Phosphohistidine" evidence="16">
    <location>
        <position position="996"/>
    </location>
</feature>
<dbReference type="InterPro" id="IPR005467">
    <property type="entry name" value="His_kinase_dom"/>
</dbReference>
<dbReference type="Pfam" id="PF00072">
    <property type="entry name" value="Response_reg"/>
    <property type="match status" value="1"/>
</dbReference>
<gene>
    <name evidence="24" type="primary">rpfC</name>
    <name evidence="24" type="ORF">IMCC3135_01430</name>
</gene>
<dbReference type="SMART" id="SM00091">
    <property type="entry name" value="PAS"/>
    <property type="match status" value="1"/>
</dbReference>
<evidence type="ECO:0000256" key="15">
    <source>
        <dbReference type="ARBA" id="ARBA00023306"/>
    </source>
</evidence>
<evidence type="ECO:0000259" key="23">
    <source>
        <dbReference type="PROSITE" id="PS50894"/>
    </source>
</evidence>
<dbReference type="SUPFAM" id="SSF55785">
    <property type="entry name" value="PYP-like sensor domain (PAS domain)"/>
    <property type="match status" value="1"/>
</dbReference>
<dbReference type="GO" id="GO:0009927">
    <property type="term" value="F:histidine phosphotransfer kinase activity"/>
    <property type="evidence" value="ECO:0007669"/>
    <property type="project" value="TreeGrafter"/>
</dbReference>
<keyword evidence="25" id="KW-1185">Reference proteome</keyword>
<dbReference type="SUPFAM" id="SSF55874">
    <property type="entry name" value="ATPase domain of HSP90 chaperone/DNA topoisomerase II/histidine kinase"/>
    <property type="match status" value="1"/>
</dbReference>
<keyword evidence="6 17" id="KW-0597">Phosphoprotein</keyword>
<dbReference type="InterPro" id="IPR036641">
    <property type="entry name" value="HPT_dom_sf"/>
</dbReference>
<dbReference type="Pfam" id="PF01627">
    <property type="entry name" value="Hpt"/>
    <property type="match status" value="2"/>
</dbReference>
<dbReference type="InterPro" id="IPR000014">
    <property type="entry name" value="PAS"/>
</dbReference>
<dbReference type="PANTHER" id="PTHR43047">
    <property type="entry name" value="TWO-COMPONENT HISTIDINE PROTEIN KINASE"/>
    <property type="match status" value="1"/>
</dbReference>
<evidence type="ECO:0000256" key="3">
    <source>
        <dbReference type="ARBA" id="ARBA00012438"/>
    </source>
</evidence>
<dbReference type="InterPro" id="IPR036097">
    <property type="entry name" value="HisK_dim/P_sf"/>
</dbReference>
<feature type="domain" description="Histidine kinase" evidence="19">
    <location>
        <begin position="356"/>
        <end position="580"/>
    </location>
</feature>
<evidence type="ECO:0000256" key="4">
    <source>
        <dbReference type="ARBA" id="ARBA00022475"/>
    </source>
</evidence>
<evidence type="ECO:0000313" key="25">
    <source>
        <dbReference type="Proteomes" id="UP000250079"/>
    </source>
</evidence>
<dbReference type="InterPro" id="IPR013656">
    <property type="entry name" value="PAS_4"/>
</dbReference>
<dbReference type="SMART" id="SM00387">
    <property type="entry name" value="HATPase_c"/>
    <property type="match status" value="1"/>
</dbReference>
<dbReference type="Proteomes" id="UP000250079">
    <property type="component" value="Chromosome"/>
</dbReference>
<sequence>MSVPDSVVKQGVRTSDRRILSRLAVLNPMHHIRKLGARFHIAMGLSSFVSSVMLIAMFIGLIPNQEAVLQQSRTALSEAIATFGSVLLREGDVSGLRYSLEFVVEQNPDIQGIELRRDRGGDYLFQSEAKRVASAESSIVILTDDVKVPLMQRGREWGALIFKFESSNNGSWLERYWNSPLFLIAFMGFACFPLFYLFLGKMLKELNPSQAVPSRVRSALDTIAEALLVLDSGGNIVLANAAFAQLTGMPPESLLGMPAGDLPWAAENQQEKPVWEDSLINATPTRHNKIGLTDASGHVRTFIVNCSPVFAADNQVGGVLISMDDVTQLEEQEILLRESMQIAEEASQAKSAFLSNMSHEIRTPMTAILGFTEVMRRNNGTSESERLDYLNTIANSGQHLLELINDVLDLSKVESGAMEVELLPCDCPKIAQEVVRVLQSKANEKHIELSIEVLTDFPDVIVADPSRLRQVITNLVGNAIKFTDSGSVLIRLSFMVQAVREQSRIRIDIVDSGIGMSEEQQGRIFEAFTQASASISRRFGGTGLGLSISRQLTEAMNGTLSVSSTEGVGSTFHVDLPVATEDFLLQSPEDILGSLNKVSIQTRVTWDLPASRILVVDDGPENRLLMSVVLGGLKLTVELAENGKEGLDAAVAAMVKEPYDLIFMDIQMPVMDGYEAVSQMRKAGIETPIVALTANAMKGFEASILEAGFSHYMVKPIDMDLLGDLLARQLGGTRREIEENVVADLDASAVPALESAPLSDANVEAIDVMPPTDVPVMPVDDFAGVVPVFSTLPVEISDFHEVVAQFIPRVQEEQLRLETAVQDDDHETVAQIGHWLRGSGGNVGYAGFADLCNELEECAHSNPARLPDLLEQIKIYTRRVLAGWHATPVPGEEVAVADTSADPVRVPSSDSILDAVVDMPADVNVEAVDVMPPADVPVIPVDDFAGVVPVFSTLPVEIRDFHEVVAQFIPRVQEEQLRLETAVQEGDYETVAQIGHWLRGSGGNVGYAGFADLCNELEECAHSNPARLPDLLDQIKIHTRQVLAGWRATPVPDAANR</sequence>
<reference evidence="24 25" key="1">
    <citation type="submission" date="2016-12" db="EMBL/GenBank/DDBJ databases">
        <authorList>
            <person name="Song W.-J."/>
            <person name="Kurnit D.M."/>
        </authorList>
    </citation>
    <scope>NUCLEOTIDE SEQUENCE [LARGE SCALE GENOMIC DNA]</scope>
    <source>
        <strain evidence="24 25">IMCC3135</strain>
    </source>
</reference>
<feature type="domain" description="Response regulatory" evidence="20">
    <location>
        <begin position="612"/>
        <end position="730"/>
    </location>
</feature>
<dbReference type="CDD" id="cd17546">
    <property type="entry name" value="REC_hyHK_CKI1_RcsC-like"/>
    <property type="match status" value="1"/>
</dbReference>
<dbReference type="GO" id="GO:0000155">
    <property type="term" value="F:phosphorelay sensor kinase activity"/>
    <property type="evidence" value="ECO:0007669"/>
    <property type="project" value="InterPro"/>
</dbReference>
<dbReference type="GO" id="GO:0005524">
    <property type="term" value="F:ATP binding"/>
    <property type="evidence" value="ECO:0007669"/>
    <property type="project" value="UniProtKB-KW"/>
</dbReference>
<dbReference type="InterPro" id="IPR000700">
    <property type="entry name" value="PAS-assoc_C"/>
</dbReference>
<dbReference type="NCBIfam" id="TIGR00229">
    <property type="entry name" value="sensory_box"/>
    <property type="match status" value="1"/>
</dbReference>
<evidence type="ECO:0000256" key="7">
    <source>
        <dbReference type="ARBA" id="ARBA00022679"/>
    </source>
</evidence>
<evidence type="ECO:0000256" key="8">
    <source>
        <dbReference type="ARBA" id="ARBA00022692"/>
    </source>
</evidence>
<dbReference type="Gene3D" id="3.30.565.10">
    <property type="entry name" value="Histidine kinase-like ATPase, C-terminal domain"/>
    <property type="match status" value="1"/>
</dbReference>
<dbReference type="EMBL" id="CP018632">
    <property type="protein sequence ID" value="ASJ70405.1"/>
    <property type="molecule type" value="Genomic_DNA"/>
</dbReference>
<dbReference type="Gene3D" id="3.40.50.2300">
    <property type="match status" value="1"/>
</dbReference>
<feature type="domain" description="HPt" evidence="23">
    <location>
        <begin position="957"/>
        <end position="1046"/>
    </location>
</feature>
<keyword evidence="10" id="KW-0418">Kinase</keyword>
<evidence type="ECO:0000256" key="18">
    <source>
        <dbReference type="SAM" id="Phobius"/>
    </source>
</evidence>
<dbReference type="Pfam" id="PF08448">
    <property type="entry name" value="PAS_4"/>
    <property type="match status" value="1"/>
</dbReference>
<feature type="modified residue" description="4-aspartylphosphate" evidence="17">
    <location>
        <position position="665"/>
    </location>
</feature>
<evidence type="ECO:0000256" key="1">
    <source>
        <dbReference type="ARBA" id="ARBA00000085"/>
    </source>
</evidence>
<dbReference type="AlphaFoldDB" id="A0A2Z2NIU3"/>
<dbReference type="SUPFAM" id="SSF47226">
    <property type="entry name" value="Histidine-containing phosphotransfer domain, HPT domain"/>
    <property type="match status" value="2"/>
</dbReference>
<dbReference type="FunFam" id="1.10.287.130:FF:000038">
    <property type="entry name" value="Sensory transduction histidine kinase"/>
    <property type="match status" value="1"/>
</dbReference>
<evidence type="ECO:0000256" key="11">
    <source>
        <dbReference type="ARBA" id="ARBA00022840"/>
    </source>
</evidence>
<dbReference type="EC" id="2.7.13.3" evidence="3"/>
<evidence type="ECO:0000259" key="19">
    <source>
        <dbReference type="PROSITE" id="PS50109"/>
    </source>
</evidence>
<dbReference type="FunFam" id="3.30.565.10:FF:000010">
    <property type="entry name" value="Sensor histidine kinase RcsC"/>
    <property type="match status" value="1"/>
</dbReference>
<dbReference type="Gene3D" id="1.10.287.130">
    <property type="match status" value="1"/>
</dbReference>
<feature type="domain" description="HPt" evidence="23">
    <location>
        <begin position="795"/>
        <end position="884"/>
    </location>
</feature>
<evidence type="ECO:0000259" key="21">
    <source>
        <dbReference type="PROSITE" id="PS50112"/>
    </source>
</evidence>
<dbReference type="PRINTS" id="PR00344">
    <property type="entry name" value="BCTRLSENSOR"/>
</dbReference>
<dbReference type="SMART" id="SM00448">
    <property type="entry name" value="REC"/>
    <property type="match status" value="1"/>
</dbReference>
<dbReference type="Gene3D" id="1.20.120.160">
    <property type="entry name" value="HPT domain"/>
    <property type="match status" value="2"/>
</dbReference>
<protein>
    <recommendedName>
        <fullName evidence="3">histidine kinase</fullName>
        <ecNumber evidence="3">2.7.13.3</ecNumber>
    </recommendedName>
</protein>
<evidence type="ECO:0000256" key="2">
    <source>
        <dbReference type="ARBA" id="ARBA00004429"/>
    </source>
</evidence>
<dbReference type="InterPro" id="IPR001789">
    <property type="entry name" value="Sig_transdc_resp-reg_receiver"/>
</dbReference>
<evidence type="ECO:0000259" key="20">
    <source>
        <dbReference type="PROSITE" id="PS50110"/>
    </source>
</evidence>
<dbReference type="KEGG" id="gai:IMCC3135_01430"/>
<evidence type="ECO:0000256" key="12">
    <source>
        <dbReference type="ARBA" id="ARBA00022989"/>
    </source>
</evidence>
<keyword evidence="15" id="KW-0131">Cell cycle</keyword>
<dbReference type="PANTHER" id="PTHR43047:SF72">
    <property type="entry name" value="OSMOSENSING HISTIDINE PROTEIN KINASE SLN1"/>
    <property type="match status" value="1"/>
</dbReference>
<dbReference type="Pfam" id="PF00512">
    <property type="entry name" value="HisKA"/>
    <property type="match status" value="1"/>
</dbReference>
<comment type="subcellular location">
    <subcellularLocation>
        <location evidence="2">Cell inner membrane</location>
        <topology evidence="2">Multi-pass membrane protein</topology>
    </subcellularLocation>
</comment>
<dbReference type="CDD" id="cd00130">
    <property type="entry name" value="PAS"/>
    <property type="match status" value="1"/>
</dbReference>
<dbReference type="SUPFAM" id="SSF52172">
    <property type="entry name" value="CheY-like"/>
    <property type="match status" value="1"/>
</dbReference>
<dbReference type="PROSITE" id="PS50113">
    <property type="entry name" value="PAC"/>
    <property type="match status" value="1"/>
</dbReference>
<dbReference type="GO" id="GO:0005886">
    <property type="term" value="C:plasma membrane"/>
    <property type="evidence" value="ECO:0007669"/>
    <property type="project" value="UniProtKB-SubCell"/>
</dbReference>
<dbReference type="Pfam" id="PF02518">
    <property type="entry name" value="HATPase_c"/>
    <property type="match status" value="1"/>
</dbReference>
<dbReference type="PROSITE" id="PS50112">
    <property type="entry name" value="PAS"/>
    <property type="match status" value="1"/>
</dbReference>
<dbReference type="RefSeq" id="WP_088915953.1">
    <property type="nucleotide sequence ID" value="NZ_CP018632.1"/>
</dbReference>
<keyword evidence="9" id="KW-0547">Nucleotide-binding</keyword>
<dbReference type="OrthoDB" id="9810730at2"/>
<dbReference type="PROSITE" id="PS50894">
    <property type="entry name" value="HPT"/>
    <property type="match status" value="2"/>
</dbReference>
<evidence type="ECO:0000256" key="16">
    <source>
        <dbReference type="PROSITE-ProRule" id="PRU00110"/>
    </source>
</evidence>
<evidence type="ECO:0000256" key="9">
    <source>
        <dbReference type="ARBA" id="ARBA00022741"/>
    </source>
</evidence>
<keyword evidence="5" id="KW-0997">Cell inner membrane</keyword>
<dbReference type="InterPro" id="IPR035965">
    <property type="entry name" value="PAS-like_dom_sf"/>
</dbReference>
<feature type="modified residue" description="Phosphohistidine" evidence="16">
    <location>
        <position position="834"/>
    </location>
</feature>
<evidence type="ECO:0000256" key="10">
    <source>
        <dbReference type="ARBA" id="ARBA00022777"/>
    </source>
</evidence>
<keyword evidence="8 18" id="KW-0812">Transmembrane</keyword>
<evidence type="ECO:0000313" key="24">
    <source>
        <dbReference type="EMBL" id="ASJ70405.1"/>
    </source>
</evidence>
<feature type="transmembrane region" description="Helical" evidence="18">
    <location>
        <begin position="39"/>
        <end position="62"/>
    </location>
</feature>
<feature type="domain" description="PAC" evidence="22">
    <location>
        <begin position="286"/>
        <end position="338"/>
    </location>
</feature>
<keyword evidence="4" id="KW-1003">Cell membrane</keyword>
<evidence type="ECO:0000256" key="5">
    <source>
        <dbReference type="ARBA" id="ARBA00022519"/>
    </source>
</evidence>
<organism evidence="24 25">
    <name type="scientific">Granulosicoccus antarcticus IMCC3135</name>
    <dbReference type="NCBI Taxonomy" id="1192854"/>
    <lineage>
        <taxon>Bacteria</taxon>
        <taxon>Pseudomonadati</taxon>
        <taxon>Pseudomonadota</taxon>
        <taxon>Gammaproteobacteria</taxon>
        <taxon>Chromatiales</taxon>
        <taxon>Granulosicoccaceae</taxon>
        <taxon>Granulosicoccus</taxon>
    </lineage>
</organism>
<evidence type="ECO:0000256" key="17">
    <source>
        <dbReference type="PROSITE-ProRule" id="PRU00169"/>
    </source>
</evidence>
<feature type="domain" description="PAS" evidence="21">
    <location>
        <begin position="212"/>
        <end position="256"/>
    </location>
</feature>
<accession>A0A2Z2NIU3</accession>